<evidence type="ECO:0000256" key="1">
    <source>
        <dbReference type="ARBA" id="ARBA00004245"/>
    </source>
</evidence>
<dbReference type="GO" id="GO:0005874">
    <property type="term" value="C:microtubule"/>
    <property type="evidence" value="ECO:0007669"/>
    <property type="project" value="UniProtKB-KW"/>
</dbReference>
<keyword evidence="21" id="KW-1185">Reference proteome</keyword>
<evidence type="ECO:0000256" key="2">
    <source>
        <dbReference type="ARBA" id="ARBA00004279"/>
    </source>
</evidence>
<dbReference type="GO" id="GO:0031175">
    <property type="term" value="P:neuron projection development"/>
    <property type="evidence" value="ECO:0007669"/>
    <property type="project" value="TreeGrafter"/>
</dbReference>
<evidence type="ECO:0000256" key="14">
    <source>
        <dbReference type="ARBA" id="ARBA00022990"/>
    </source>
</evidence>
<feature type="compositionally biased region" description="Low complexity" evidence="19">
    <location>
        <begin position="503"/>
        <end position="530"/>
    </location>
</feature>
<dbReference type="Pfam" id="PF00418">
    <property type="entry name" value="Tubulin-binding"/>
    <property type="match status" value="4"/>
</dbReference>
<evidence type="ECO:0000256" key="7">
    <source>
        <dbReference type="ARBA" id="ARBA00022481"/>
    </source>
</evidence>
<evidence type="ECO:0000256" key="16">
    <source>
        <dbReference type="ARBA" id="ARBA00023212"/>
    </source>
</evidence>
<feature type="compositionally biased region" description="Polar residues" evidence="19">
    <location>
        <begin position="439"/>
        <end position="451"/>
    </location>
</feature>
<feature type="compositionally biased region" description="Basic and acidic residues" evidence="19">
    <location>
        <begin position="73"/>
        <end position="85"/>
    </location>
</feature>
<dbReference type="InterPro" id="IPR001084">
    <property type="entry name" value="MAP_tubulin-bd_rpt"/>
</dbReference>
<feature type="region of interest" description="Disordered" evidence="19">
    <location>
        <begin position="1"/>
        <end position="261"/>
    </location>
</feature>
<keyword evidence="7" id="KW-0488">Methylation</keyword>
<feature type="compositionally biased region" description="Basic and acidic residues" evidence="19">
    <location>
        <begin position="1"/>
        <end position="27"/>
    </location>
</feature>
<keyword evidence="12" id="KW-0677">Repeat</keyword>
<dbReference type="PANTHER" id="PTHR11501:SF14">
    <property type="entry name" value="MICROTUBULE-ASSOCIATED PROTEIN TAU"/>
    <property type="match status" value="1"/>
</dbReference>
<dbReference type="AlphaFoldDB" id="A0A8D2FRM3"/>
<evidence type="ECO:0000256" key="12">
    <source>
        <dbReference type="ARBA" id="ARBA00022737"/>
    </source>
</evidence>
<gene>
    <name evidence="20" type="primary">MAPT</name>
</gene>
<dbReference type="PROSITE" id="PS00229">
    <property type="entry name" value="TAU_MAP_1"/>
    <property type="match status" value="2"/>
</dbReference>
<dbReference type="GO" id="GO:0005886">
    <property type="term" value="C:plasma membrane"/>
    <property type="evidence" value="ECO:0007669"/>
    <property type="project" value="UniProtKB-SubCell"/>
</dbReference>
<feature type="compositionally biased region" description="Basic and acidic residues" evidence="19">
    <location>
        <begin position="207"/>
        <end position="216"/>
    </location>
</feature>
<reference evidence="20" key="3">
    <citation type="submission" date="2025-09" db="UniProtKB">
        <authorList>
            <consortium name="Ensembl"/>
        </authorList>
    </citation>
    <scope>IDENTIFICATION</scope>
</reference>
<protein>
    <recommendedName>
        <fullName evidence="18">Microtubule-associated protein</fullName>
    </recommendedName>
</protein>
<reference evidence="20" key="1">
    <citation type="submission" date="2018-05" db="EMBL/GenBank/DDBJ databases">
        <title>Whole genome of Theropithecus gelada.</title>
        <authorList>
            <person name="Chiou K.L."/>
            <person name="Snyder-Mackler N."/>
        </authorList>
    </citation>
    <scope>NUCLEOTIDE SEQUENCE [LARGE SCALE GENOMIC DNA]</scope>
</reference>
<evidence type="ECO:0000256" key="4">
    <source>
        <dbReference type="ARBA" id="ARBA00004489"/>
    </source>
</evidence>
<dbReference type="GO" id="GO:0000226">
    <property type="term" value="P:microtubule cytoskeleton organization"/>
    <property type="evidence" value="ECO:0007669"/>
    <property type="project" value="TreeGrafter"/>
</dbReference>
<evidence type="ECO:0000256" key="6">
    <source>
        <dbReference type="ARBA" id="ARBA00022475"/>
    </source>
</evidence>
<feature type="compositionally biased region" description="Polar residues" evidence="19">
    <location>
        <begin position="717"/>
        <end position="732"/>
    </location>
</feature>
<feature type="compositionally biased region" description="Polar residues" evidence="19">
    <location>
        <begin position="61"/>
        <end position="71"/>
    </location>
</feature>
<dbReference type="InterPro" id="IPR002955">
    <property type="entry name" value="Tau"/>
</dbReference>
<evidence type="ECO:0000313" key="20">
    <source>
        <dbReference type="Ensembl" id="ENSTGEP00000024815.1"/>
    </source>
</evidence>
<keyword evidence="8 18" id="KW-0963">Cytoplasm</keyword>
<evidence type="ECO:0000256" key="19">
    <source>
        <dbReference type="SAM" id="MobiDB-lite"/>
    </source>
</evidence>
<comment type="subcellular location">
    <subcellularLocation>
        <location evidence="3">Cell membrane</location>
        <topology evidence="3">Peripheral membrane protein</topology>
        <orientation evidence="3">Cytoplasmic side</orientation>
    </subcellularLocation>
    <subcellularLocation>
        <location evidence="4">Cell projection</location>
        <location evidence="4">Axon</location>
    </subcellularLocation>
    <subcellularLocation>
        <location evidence="2">Cell projection</location>
        <location evidence="2">Dendrite</location>
    </subcellularLocation>
    <subcellularLocation>
        <location evidence="1 18">Cytoplasm</location>
        <location evidence="1 18">Cytoskeleton</location>
    </subcellularLocation>
    <subcellularLocation>
        <location evidence="5">Cytoplasm</location>
        <location evidence="5">Cytosol</location>
    </subcellularLocation>
</comment>
<keyword evidence="10" id="KW-0597">Phosphoprotein</keyword>
<accession>A0A8D2FRM3</accession>
<evidence type="ECO:0000256" key="15">
    <source>
        <dbReference type="ARBA" id="ARBA00023136"/>
    </source>
</evidence>
<dbReference type="InterPro" id="IPR027324">
    <property type="entry name" value="MAP2/MAP4/Tau"/>
</dbReference>
<keyword evidence="17" id="KW-0966">Cell projection</keyword>
<evidence type="ECO:0000256" key="18">
    <source>
        <dbReference type="RuleBase" id="RU000686"/>
    </source>
</evidence>
<keyword evidence="9" id="KW-1017">Isopeptide bond</keyword>
<organism evidence="20 21">
    <name type="scientific">Theropithecus gelada</name>
    <name type="common">Gelada baboon</name>
    <dbReference type="NCBI Taxonomy" id="9565"/>
    <lineage>
        <taxon>Eukaryota</taxon>
        <taxon>Metazoa</taxon>
        <taxon>Chordata</taxon>
        <taxon>Craniata</taxon>
        <taxon>Vertebrata</taxon>
        <taxon>Euteleostomi</taxon>
        <taxon>Mammalia</taxon>
        <taxon>Eutheria</taxon>
        <taxon>Euarchontoglires</taxon>
        <taxon>Primates</taxon>
        <taxon>Haplorrhini</taxon>
        <taxon>Catarrhini</taxon>
        <taxon>Cercopithecidae</taxon>
        <taxon>Cercopithecinae</taxon>
        <taxon>Theropithecus</taxon>
    </lineage>
</organism>
<keyword evidence="15" id="KW-0472">Membrane</keyword>
<feature type="compositionally biased region" description="Acidic residues" evidence="19">
    <location>
        <begin position="217"/>
        <end position="228"/>
    </location>
</feature>
<name>A0A8D2FRM3_THEGE</name>
<feature type="region of interest" description="Disordered" evidence="19">
    <location>
        <begin position="276"/>
        <end position="572"/>
    </location>
</feature>
<dbReference type="PROSITE" id="PS51491">
    <property type="entry name" value="TAU_MAP_2"/>
    <property type="match status" value="4"/>
</dbReference>
<reference evidence="20" key="2">
    <citation type="submission" date="2025-08" db="UniProtKB">
        <authorList>
            <consortium name="Ensembl"/>
        </authorList>
    </citation>
    <scope>IDENTIFICATION</scope>
</reference>
<dbReference type="PANTHER" id="PTHR11501">
    <property type="entry name" value="MICROTUBULE-ASSOCIATED PROTEIN"/>
    <property type="match status" value="1"/>
</dbReference>
<proteinExistence type="predicted"/>
<evidence type="ECO:0000256" key="8">
    <source>
        <dbReference type="ARBA" id="ARBA00022490"/>
    </source>
</evidence>
<keyword evidence="13" id="KW-0832">Ubl conjugation</keyword>
<feature type="region of interest" description="Disordered" evidence="19">
    <location>
        <begin position="714"/>
        <end position="733"/>
    </location>
</feature>
<evidence type="ECO:0000256" key="3">
    <source>
        <dbReference type="ARBA" id="ARBA00004413"/>
    </source>
</evidence>
<dbReference type="GO" id="GO:0005829">
    <property type="term" value="C:cytosol"/>
    <property type="evidence" value="ECO:0007669"/>
    <property type="project" value="UniProtKB-SubCell"/>
</dbReference>
<keyword evidence="6" id="KW-1003">Cell membrane</keyword>
<keyword evidence="16 18" id="KW-0206">Cytoskeleton</keyword>
<dbReference type="Ensembl" id="ENSTGET00000029568.1">
    <property type="protein sequence ID" value="ENSTGEP00000024815.1"/>
    <property type="gene ID" value="ENSTGEG00000019875.1"/>
</dbReference>
<dbReference type="GO" id="GO:0008017">
    <property type="term" value="F:microtubule binding"/>
    <property type="evidence" value="ECO:0007669"/>
    <property type="project" value="InterPro"/>
</dbReference>
<keyword evidence="11 18" id="KW-0493">Microtubule</keyword>
<dbReference type="GO" id="GO:0030425">
    <property type="term" value="C:dendrite"/>
    <property type="evidence" value="ECO:0007669"/>
    <property type="project" value="UniProtKB-SubCell"/>
</dbReference>
<keyword evidence="14" id="KW-0007">Acetylation</keyword>
<evidence type="ECO:0000256" key="13">
    <source>
        <dbReference type="ARBA" id="ARBA00022843"/>
    </source>
</evidence>
<sequence>MAEPRQEFDVMEDHAGTYGLGDRKDQEGYTMLQDQEGDTDAGLKESPLQTPAEDGSEELGSETSDAKSTPTAEDVRAPLVDERAPGEQAAAQPHMEIPEGTTAEEAGIGDTPSLEDEAAGHVTQEPESGKVVQEVFLGEPGPPGLSHQLVSSMPGAPLLPEGPREATRQPSGTGPEDTEGGHHAPELLKHQLLGDLHQEGPPLKGAGGKERLGSKEEVDEDRDVDESSPQDSPPSRVSPVQDGQPPQTAAREATSVPGFPAEGAIALPVDFLSKVSTEIPASEPEGPSAGWAEGQDAPEFTFHVEITPNVQKEQVHPEEDSGRAAFPGAPGEEPEARGPSLGEDTKEADLPAPTEKQPAAASRGKPVSRVPQLKARMVSKSKDGTGSDDKKAKTSTRSSAKTLKNRPCLSPKHPTPGSSDPLIQPSSPAVCPEPPSSPKYVSSVTPRTGSSGAKEMKLKGADGKTKIATPRGAAPPGQKGQANATRIPAKTPPAPKTPPSSGEPPKSGDRSGYSSPGSPGTPGSRSRTPSLPTPPAREPKKVAVVRTPPKSPSSAKSRLQTAPVPMPDLKNVKSKIGSTENLKHQPGGGKVQIINKKLDLSNVQSKCGSKDNIKHVPGGGSVQIVYKPVDLSKVTSKCGSLGNIHHKPGGGQVEVKSEKLDFKDRVQSKIGSLDNITHVPGGGNKKIETHKLTFRENAKAKTDHGAEIVYKSPVVSGDTSPRHLSNVSSTGSIDMVDSPQLATLADEVSASLAKQGL</sequence>
<dbReference type="PRINTS" id="PR01261">
    <property type="entry name" value="TAUPROTEIN"/>
</dbReference>
<feature type="compositionally biased region" description="Basic and acidic residues" evidence="19">
    <location>
        <begin position="179"/>
        <end position="189"/>
    </location>
</feature>
<evidence type="ECO:0000256" key="9">
    <source>
        <dbReference type="ARBA" id="ARBA00022499"/>
    </source>
</evidence>
<evidence type="ECO:0000256" key="17">
    <source>
        <dbReference type="ARBA" id="ARBA00023273"/>
    </source>
</evidence>
<feature type="compositionally biased region" description="Basic and acidic residues" evidence="19">
    <location>
        <begin position="454"/>
        <end position="465"/>
    </location>
</feature>
<feature type="compositionally biased region" description="Basic and acidic residues" evidence="19">
    <location>
        <begin position="313"/>
        <end position="322"/>
    </location>
</feature>
<dbReference type="GO" id="GO:0030424">
    <property type="term" value="C:axon"/>
    <property type="evidence" value="ECO:0007669"/>
    <property type="project" value="UniProtKB-SubCell"/>
</dbReference>
<evidence type="ECO:0000256" key="5">
    <source>
        <dbReference type="ARBA" id="ARBA00004514"/>
    </source>
</evidence>
<feature type="compositionally biased region" description="Basic and acidic residues" evidence="19">
    <location>
        <begin position="380"/>
        <end position="392"/>
    </location>
</feature>
<evidence type="ECO:0000313" key="21">
    <source>
        <dbReference type="Proteomes" id="UP000694411"/>
    </source>
</evidence>
<evidence type="ECO:0000256" key="11">
    <source>
        <dbReference type="ARBA" id="ARBA00022701"/>
    </source>
</evidence>
<feature type="compositionally biased region" description="Pro residues" evidence="19">
    <location>
        <begin position="490"/>
        <end position="502"/>
    </location>
</feature>
<evidence type="ECO:0000256" key="10">
    <source>
        <dbReference type="ARBA" id="ARBA00022553"/>
    </source>
</evidence>
<dbReference type="Proteomes" id="UP000694411">
    <property type="component" value="Chromosome 16"/>
</dbReference>